<dbReference type="AlphaFoldDB" id="A0A5J6WJT1"/>
<dbReference type="PANTHER" id="PTHR10584">
    <property type="entry name" value="SUGAR KINASE"/>
    <property type="match status" value="1"/>
</dbReference>
<name>A0A5J6WJT1_MORMI</name>
<dbReference type="Proteomes" id="UP000327424">
    <property type="component" value="Chromosome"/>
</dbReference>
<dbReference type="OrthoDB" id="6212648at2"/>
<dbReference type="InterPro" id="IPR029056">
    <property type="entry name" value="Ribokinase-like"/>
</dbReference>
<keyword evidence="1" id="KW-0808">Transferase</keyword>
<dbReference type="Gene3D" id="3.40.1190.20">
    <property type="match status" value="1"/>
</dbReference>
<dbReference type="GO" id="GO:0016301">
    <property type="term" value="F:kinase activity"/>
    <property type="evidence" value="ECO:0007669"/>
    <property type="project" value="UniProtKB-KW"/>
</dbReference>
<dbReference type="PROSITE" id="PS00584">
    <property type="entry name" value="PFKB_KINASES_2"/>
    <property type="match status" value="1"/>
</dbReference>
<keyword evidence="5" id="KW-1185">Reference proteome</keyword>
<accession>A0A5J6WJT1</accession>
<evidence type="ECO:0000313" key="5">
    <source>
        <dbReference type="Proteomes" id="UP000327424"/>
    </source>
</evidence>
<keyword evidence="2 4" id="KW-0418">Kinase</keyword>
<evidence type="ECO:0000313" key="4">
    <source>
        <dbReference type="EMBL" id="QFI37075.1"/>
    </source>
</evidence>
<proteinExistence type="predicted"/>
<protein>
    <submittedName>
        <fullName evidence="4">Ribokinase</fullName>
    </submittedName>
</protein>
<dbReference type="PANTHER" id="PTHR10584:SF166">
    <property type="entry name" value="RIBOKINASE"/>
    <property type="match status" value="1"/>
</dbReference>
<dbReference type="InterPro" id="IPR011611">
    <property type="entry name" value="PfkB_dom"/>
</dbReference>
<evidence type="ECO:0000256" key="1">
    <source>
        <dbReference type="ARBA" id="ARBA00022679"/>
    </source>
</evidence>
<dbReference type="KEGG" id="mmaa:FR932_04140"/>
<gene>
    <name evidence="4" type="ORF">FR932_04140</name>
</gene>
<dbReference type="InterPro" id="IPR002173">
    <property type="entry name" value="Carboh/pur_kinase_PfkB_CS"/>
</dbReference>
<dbReference type="RefSeq" id="WP_019439315.1">
    <property type="nucleotide sequence ID" value="NZ_ALOE01000001.1"/>
</dbReference>
<dbReference type="SUPFAM" id="SSF53613">
    <property type="entry name" value="Ribokinase-like"/>
    <property type="match status" value="1"/>
</dbReference>
<evidence type="ECO:0000256" key="2">
    <source>
        <dbReference type="ARBA" id="ARBA00022777"/>
    </source>
</evidence>
<organism evidence="4 5">
    <name type="scientific">Moritella marina ATCC 15381</name>
    <dbReference type="NCBI Taxonomy" id="1202962"/>
    <lineage>
        <taxon>Bacteria</taxon>
        <taxon>Pseudomonadati</taxon>
        <taxon>Pseudomonadota</taxon>
        <taxon>Gammaproteobacteria</taxon>
        <taxon>Alteromonadales</taxon>
        <taxon>Moritellaceae</taxon>
        <taxon>Moritella</taxon>
    </lineage>
</organism>
<evidence type="ECO:0000259" key="3">
    <source>
        <dbReference type="Pfam" id="PF00294"/>
    </source>
</evidence>
<sequence>MSNILLLANLNCDRVLQLDRQLATGGRHYYADNGRRLGGGGANTGLGLIYAGHKVALVSQVGNDKTADWLLAEASIQGLDCSLLQRNDLDTPELLLIMTPDGERTIIRPQRPVFTLGTAPDFSQWQALYINSSAVGCEQWAQTALKSSLVVAQLAKDSRPRPCHILISSKSDMRNHNINNNSNSNAQDHASIWQYGQQISGKQLRYFVITDGEHGAVAYSQSQAITVSAVDASVVDTTGAGDAFASGLIHGLLAQQDIADAMTTGSQWAAIAVATASSIPGVELQQYLINK</sequence>
<dbReference type="EMBL" id="CP044399">
    <property type="protein sequence ID" value="QFI37075.1"/>
    <property type="molecule type" value="Genomic_DNA"/>
</dbReference>
<reference evidence="4 5" key="1">
    <citation type="submission" date="2019-09" db="EMBL/GenBank/DDBJ databases">
        <title>Hybrid Assembly of the complete Genome of the Deep-Sea Bacterium Moritella marina from long Nanopore and Illumina reads.</title>
        <authorList>
            <person name="Magin S."/>
            <person name="Georgoulis A."/>
            <person name="Papadimitriou K."/>
            <person name="Iliakis G."/>
            <person name="Vorgias C.E."/>
        </authorList>
    </citation>
    <scope>NUCLEOTIDE SEQUENCE [LARGE SCALE GENOMIC DNA]</scope>
    <source>
        <strain evidence="4 5">MP-1</strain>
    </source>
</reference>
<dbReference type="Pfam" id="PF00294">
    <property type="entry name" value="PfkB"/>
    <property type="match status" value="1"/>
</dbReference>
<feature type="domain" description="Carbohydrate kinase PfkB" evidence="3">
    <location>
        <begin position="25"/>
        <end position="279"/>
    </location>
</feature>